<reference evidence="1" key="1">
    <citation type="submission" date="2021-02" db="EMBL/GenBank/DDBJ databases">
        <authorList>
            <person name="Dougan E. K."/>
            <person name="Rhodes N."/>
            <person name="Thang M."/>
            <person name="Chan C."/>
        </authorList>
    </citation>
    <scope>NUCLEOTIDE SEQUENCE</scope>
</reference>
<comment type="caution">
    <text evidence="1">The sequence shown here is derived from an EMBL/GenBank/DDBJ whole genome shotgun (WGS) entry which is preliminary data.</text>
</comment>
<sequence>MAACQSSNDVTDSGRWELLPLPRIFARLELRQVFRLGEVSATWKRASFGLEAWSQLHLCAERRHQTAIRHPEAECNIHLLSDEGLFRVAERLRCVAASGGEDLVVLPQHAPLTKLGDKANPASKKLSAWRPSQVEVFKYCFANEDRWVLQYNTESFGWFDHTNEVALGLKIWAPCLVMCHFLCGPEAPVVRSRRCLELGAGAGMMGVVLAGLGARATVSDIDEPCLRASKVNARLNGVSASCEALHLEYGTE</sequence>
<evidence type="ECO:0000313" key="1">
    <source>
        <dbReference type="EMBL" id="CAE8598844.1"/>
    </source>
</evidence>
<dbReference type="InterPro" id="IPR019410">
    <property type="entry name" value="Methyltransf_16"/>
</dbReference>
<protein>
    <submittedName>
        <fullName evidence="1">Uncharacterized protein</fullName>
    </submittedName>
</protein>
<dbReference type="PANTHER" id="PTHR14614">
    <property type="entry name" value="HEPATOCELLULAR CARCINOMA-ASSOCIATED ANTIGEN"/>
    <property type="match status" value="1"/>
</dbReference>
<keyword evidence="2" id="KW-1185">Reference proteome</keyword>
<dbReference type="EMBL" id="CAJNNV010010627">
    <property type="protein sequence ID" value="CAE8598844.1"/>
    <property type="molecule type" value="Genomic_DNA"/>
</dbReference>
<dbReference type="Pfam" id="PF10294">
    <property type="entry name" value="Methyltransf_16"/>
    <property type="match status" value="1"/>
</dbReference>
<feature type="non-terminal residue" evidence="1">
    <location>
        <position position="1"/>
    </location>
</feature>
<evidence type="ECO:0000313" key="2">
    <source>
        <dbReference type="Proteomes" id="UP000654075"/>
    </source>
</evidence>
<name>A0A813EE81_POLGL</name>
<dbReference type="Proteomes" id="UP000654075">
    <property type="component" value="Unassembled WGS sequence"/>
</dbReference>
<dbReference type="Gene3D" id="3.40.50.150">
    <property type="entry name" value="Vaccinia Virus protein VP39"/>
    <property type="match status" value="1"/>
</dbReference>
<dbReference type="AlphaFoldDB" id="A0A813EE81"/>
<dbReference type="SUPFAM" id="SSF53335">
    <property type="entry name" value="S-adenosyl-L-methionine-dependent methyltransferases"/>
    <property type="match status" value="1"/>
</dbReference>
<dbReference type="PANTHER" id="PTHR14614:SF132">
    <property type="entry name" value="PROTEIN-LYSINE METHYLTRANSFERASE C42C1.13"/>
    <property type="match status" value="1"/>
</dbReference>
<gene>
    <name evidence="1" type="ORF">PGLA1383_LOCUS17243</name>
</gene>
<dbReference type="InterPro" id="IPR029063">
    <property type="entry name" value="SAM-dependent_MTases_sf"/>
</dbReference>
<accession>A0A813EE81</accession>
<organism evidence="1 2">
    <name type="scientific">Polarella glacialis</name>
    <name type="common">Dinoflagellate</name>
    <dbReference type="NCBI Taxonomy" id="89957"/>
    <lineage>
        <taxon>Eukaryota</taxon>
        <taxon>Sar</taxon>
        <taxon>Alveolata</taxon>
        <taxon>Dinophyceae</taxon>
        <taxon>Suessiales</taxon>
        <taxon>Suessiaceae</taxon>
        <taxon>Polarella</taxon>
    </lineage>
</organism>
<proteinExistence type="predicted"/>